<organism evidence="12 13">
    <name type="scientific">Cymbomonas tetramitiformis</name>
    <dbReference type="NCBI Taxonomy" id="36881"/>
    <lineage>
        <taxon>Eukaryota</taxon>
        <taxon>Viridiplantae</taxon>
        <taxon>Chlorophyta</taxon>
        <taxon>Pyramimonadophyceae</taxon>
        <taxon>Pyramimonadales</taxon>
        <taxon>Pyramimonadaceae</taxon>
        <taxon>Cymbomonas</taxon>
    </lineage>
</organism>
<dbReference type="Gene3D" id="3.10.170.20">
    <property type="match status" value="1"/>
</dbReference>
<dbReference type="PANTHER" id="PTHR10942:SF0">
    <property type="entry name" value="LEISHMANOLYSIN-LIKE PEPTIDASE"/>
    <property type="match status" value="1"/>
</dbReference>
<keyword evidence="2" id="KW-0645">Protease</keyword>
<evidence type="ECO:0000256" key="5">
    <source>
        <dbReference type="ARBA" id="ARBA00022833"/>
    </source>
</evidence>
<evidence type="ECO:0000313" key="12">
    <source>
        <dbReference type="EMBL" id="KAK3261724.1"/>
    </source>
</evidence>
<dbReference type="Gene3D" id="2.10.25.10">
    <property type="entry name" value="Laminin"/>
    <property type="match status" value="1"/>
</dbReference>
<feature type="signal peptide" evidence="10">
    <location>
        <begin position="1"/>
        <end position="24"/>
    </location>
</feature>
<dbReference type="GO" id="GO:0007155">
    <property type="term" value="P:cell adhesion"/>
    <property type="evidence" value="ECO:0007669"/>
    <property type="project" value="InterPro"/>
</dbReference>
<evidence type="ECO:0000256" key="10">
    <source>
        <dbReference type="SAM" id="SignalP"/>
    </source>
</evidence>
<dbReference type="AlphaFoldDB" id="A0AAE0KV77"/>
<feature type="binding site" evidence="8">
    <location>
        <position position="333"/>
    </location>
    <ligand>
        <name>Zn(2+)</name>
        <dbReference type="ChEBI" id="CHEBI:29105"/>
        <note>catalytic</note>
    </ligand>
</feature>
<dbReference type="PRINTS" id="PR00782">
    <property type="entry name" value="LSHMANOLYSIN"/>
</dbReference>
<dbReference type="GO" id="GO:0005737">
    <property type="term" value="C:cytoplasm"/>
    <property type="evidence" value="ECO:0007669"/>
    <property type="project" value="TreeGrafter"/>
</dbReference>
<feature type="active site" evidence="7">
    <location>
        <position position="330"/>
    </location>
</feature>
<feature type="region of interest" description="Disordered" evidence="9">
    <location>
        <begin position="656"/>
        <end position="728"/>
    </location>
</feature>
<evidence type="ECO:0000256" key="1">
    <source>
        <dbReference type="ARBA" id="ARBA00005860"/>
    </source>
</evidence>
<dbReference type="FunFam" id="3.90.132.10:FF:000001">
    <property type="entry name" value="leishmanolysin-like peptidase isoform X2"/>
    <property type="match status" value="1"/>
</dbReference>
<feature type="compositionally biased region" description="Pro residues" evidence="9">
    <location>
        <begin position="694"/>
        <end position="716"/>
    </location>
</feature>
<keyword evidence="10" id="KW-0732">Signal</keyword>
<evidence type="ECO:0000313" key="13">
    <source>
        <dbReference type="Proteomes" id="UP001190700"/>
    </source>
</evidence>
<dbReference type="InterPro" id="IPR001577">
    <property type="entry name" value="Peptidase_M8"/>
</dbReference>
<sequence>MNFSTIFLFLFAGAFVSLYEEAKAHDVGLIEAQELKAQSPILHHAQTVQIEDWDAHWRKNLAHKHPHWQGGEVHQHQQPETLNVTSQRHPGHNGKTGSVHYCPHEIYTEPMIAMEQAGYRSVPREAHLHVNSGGNSARSRIMQSSDPTDLRFFVDYQISGLSSEKQTYLKNTVVPAATAALKRRLKNRYPPSGNLFLERICNSYYTFSTGTVCYSVSDIGTCGSYTGAATQNADYFGSYTTCDCSSAWQASDCDCTTYSGGGGVADSDVVLYVTAGEASACSGSTVAIGGFCQQASSTNRPLAVFANFCPDYLTTDADSYGDLVDTAIHEIMHGLFFTSDLFQYYIDSDGNALGESAVTDGSQIISSNVVTKAQEQFDCTSVTGAALENEGGSGTSGSHWEMRLFHDEMMVGSSGSQRSSLSSMTLALAQDSGWYTPNYDNAMHLAWGYKEGCSFATATTSCGTTTDPLGDYFCSSSDADAEFTCSTNDKHLGYCAELTLADGCSTRMAFSNTHCDDASHARDVYGYHYGADGRCLPNSLEDIGCYQVSCDTSSNLQVTISGRTQPCAEGASLDASSFDSSLWGTIGPCPDPADICPYVGCPNDCSMNGICYASTCSCFAGFTGSDCSTNTCTDTGTNACTEGTCSISSGICETTTSPPPSPLPPSPSPPPSPPPSPSPHPRLHLTSPNLASTSPPPPCLLLPSPPPPHPPLPLSPPYSSSSPISSTPQVSVNHLLQYLPSPPPPTSLLPQLHLAHRSPHHLSLPPPPPTSFSHHLLPLHLTATRAVSSATSSPASPTSFIPSTSPPPSHLHRFISAQAPRFYHHLSWPLASISTSPLACVFHLPYPLFLHLPHLHLLAFLTPSSRHFLPAPSLSLPLPPPPPRSVATTRPDQYCAALSEELVTTITFNGTAADTCIGRPPTNPDISGLNSIFIYVASGPSYAEWQFGSLDELLGANLCGFEETVESFDQSKQDAFIQAIASILGIPSSRIYIVAFYLSGQRHRSLLQSAEALSVSFDIE</sequence>
<feature type="non-terminal residue" evidence="12">
    <location>
        <position position="1020"/>
    </location>
</feature>
<gene>
    <name evidence="12" type="ORF">CYMTET_29382</name>
</gene>
<dbReference type="Pfam" id="PF01457">
    <property type="entry name" value="Peptidase_M8"/>
    <property type="match status" value="1"/>
</dbReference>
<dbReference type="SUPFAM" id="SSF55486">
    <property type="entry name" value="Metalloproteases ('zincins'), catalytic domain"/>
    <property type="match status" value="1"/>
</dbReference>
<dbReference type="EMBL" id="LGRX02016710">
    <property type="protein sequence ID" value="KAK3261724.1"/>
    <property type="molecule type" value="Genomic_DNA"/>
</dbReference>
<evidence type="ECO:0000256" key="3">
    <source>
        <dbReference type="ARBA" id="ARBA00022723"/>
    </source>
</evidence>
<feature type="domain" description="EGF-like" evidence="11">
    <location>
        <begin position="616"/>
        <end position="627"/>
    </location>
</feature>
<evidence type="ECO:0000256" key="2">
    <source>
        <dbReference type="ARBA" id="ARBA00022670"/>
    </source>
</evidence>
<keyword evidence="4" id="KW-0378">Hydrolase</keyword>
<evidence type="ECO:0000256" key="6">
    <source>
        <dbReference type="ARBA" id="ARBA00023049"/>
    </source>
</evidence>
<reference evidence="12 13" key="1">
    <citation type="journal article" date="2015" name="Genome Biol. Evol.">
        <title>Comparative Genomics of a Bacterivorous Green Alga Reveals Evolutionary Causalities and Consequences of Phago-Mixotrophic Mode of Nutrition.</title>
        <authorList>
            <person name="Burns J.A."/>
            <person name="Paasch A."/>
            <person name="Narechania A."/>
            <person name="Kim E."/>
        </authorList>
    </citation>
    <scope>NUCLEOTIDE SEQUENCE [LARGE SCALE GENOMIC DNA]</scope>
    <source>
        <strain evidence="12 13">PLY_AMNH</strain>
    </source>
</reference>
<evidence type="ECO:0000256" key="9">
    <source>
        <dbReference type="SAM" id="MobiDB-lite"/>
    </source>
</evidence>
<feature type="compositionally biased region" description="Low complexity" evidence="9">
    <location>
        <begin position="717"/>
        <end position="728"/>
    </location>
</feature>
<keyword evidence="13" id="KW-1185">Reference proteome</keyword>
<keyword evidence="3 8" id="KW-0479">Metal-binding</keyword>
<keyword evidence="5 8" id="KW-0862">Zinc</keyword>
<dbReference type="PANTHER" id="PTHR10942">
    <property type="entry name" value="LEISHMANOLYSIN-LIKE PEPTIDASE"/>
    <property type="match status" value="1"/>
</dbReference>
<dbReference type="GO" id="GO:0046872">
    <property type="term" value="F:metal ion binding"/>
    <property type="evidence" value="ECO:0007669"/>
    <property type="project" value="UniProtKB-KW"/>
</dbReference>
<dbReference type="InterPro" id="IPR000742">
    <property type="entry name" value="EGF"/>
</dbReference>
<comment type="similarity">
    <text evidence="1">Belongs to the peptidase M8 family.</text>
</comment>
<feature type="binding site" evidence="8">
    <location>
        <position position="329"/>
    </location>
    <ligand>
        <name>Zn(2+)</name>
        <dbReference type="ChEBI" id="CHEBI:29105"/>
        <note>catalytic</note>
    </ligand>
</feature>
<dbReference type="GO" id="GO:0016020">
    <property type="term" value="C:membrane"/>
    <property type="evidence" value="ECO:0007669"/>
    <property type="project" value="InterPro"/>
</dbReference>
<evidence type="ECO:0000256" key="4">
    <source>
        <dbReference type="ARBA" id="ARBA00022801"/>
    </source>
</evidence>
<evidence type="ECO:0000259" key="11">
    <source>
        <dbReference type="PROSITE" id="PS01186"/>
    </source>
</evidence>
<dbReference type="Gene3D" id="3.90.132.10">
    <property type="entry name" value="Leishmanolysin , domain 2"/>
    <property type="match status" value="1"/>
</dbReference>
<protein>
    <recommendedName>
        <fullName evidence="11">EGF-like domain-containing protein</fullName>
    </recommendedName>
</protein>
<comment type="caution">
    <text evidence="12">The sequence shown here is derived from an EMBL/GenBank/DDBJ whole genome shotgun (WGS) entry which is preliminary data.</text>
</comment>
<keyword evidence="6 8" id="KW-0482">Metalloprotease</keyword>
<dbReference type="GO" id="GO:0004222">
    <property type="term" value="F:metalloendopeptidase activity"/>
    <property type="evidence" value="ECO:0007669"/>
    <property type="project" value="InterPro"/>
</dbReference>
<evidence type="ECO:0000256" key="7">
    <source>
        <dbReference type="PIRSR" id="PIRSR601577-1"/>
    </source>
</evidence>
<proteinExistence type="inferred from homology"/>
<dbReference type="Proteomes" id="UP001190700">
    <property type="component" value="Unassembled WGS sequence"/>
</dbReference>
<name>A0AAE0KV77_9CHLO</name>
<feature type="compositionally biased region" description="Pro residues" evidence="9">
    <location>
        <begin position="657"/>
        <end position="680"/>
    </location>
</feature>
<feature type="chain" id="PRO_5042059279" description="EGF-like domain-containing protein" evidence="10">
    <location>
        <begin position="25"/>
        <end position="1020"/>
    </location>
</feature>
<dbReference type="PROSITE" id="PS01186">
    <property type="entry name" value="EGF_2"/>
    <property type="match status" value="1"/>
</dbReference>
<evidence type="ECO:0000256" key="8">
    <source>
        <dbReference type="PIRSR" id="PIRSR601577-2"/>
    </source>
</evidence>
<accession>A0AAE0KV77</accession>
<comment type="cofactor">
    <cofactor evidence="8">
        <name>Zn(2+)</name>
        <dbReference type="ChEBI" id="CHEBI:29105"/>
    </cofactor>
    <text evidence="8">Binds 1 zinc ion per subunit.</text>
</comment>
<dbReference type="GO" id="GO:0006508">
    <property type="term" value="P:proteolysis"/>
    <property type="evidence" value="ECO:0007669"/>
    <property type="project" value="UniProtKB-KW"/>
</dbReference>
<feature type="binding site" evidence="8">
    <location>
        <position position="399"/>
    </location>
    <ligand>
        <name>Zn(2+)</name>
        <dbReference type="ChEBI" id="CHEBI:29105"/>
        <note>catalytic</note>
    </ligand>
</feature>